<dbReference type="EMBL" id="GGEC01014593">
    <property type="protein sequence ID" value="MBW95076.1"/>
    <property type="molecule type" value="Transcribed_RNA"/>
</dbReference>
<sequence>MFLVFSVSWSFQYPIMLHSLGNLAWLVNFGRYPEWTKE</sequence>
<dbReference type="AlphaFoldDB" id="A0A2P2JNM3"/>
<evidence type="ECO:0000313" key="1">
    <source>
        <dbReference type="EMBL" id="MBW95076.1"/>
    </source>
</evidence>
<protein>
    <submittedName>
        <fullName evidence="1">Uncharacterized protein</fullName>
    </submittedName>
</protein>
<organism evidence="1">
    <name type="scientific">Rhizophora mucronata</name>
    <name type="common">Asiatic mangrove</name>
    <dbReference type="NCBI Taxonomy" id="61149"/>
    <lineage>
        <taxon>Eukaryota</taxon>
        <taxon>Viridiplantae</taxon>
        <taxon>Streptophyta</taxon>
        <taxon>Embryophyta</taxon>
        <taxon>Tracheophyta</taxon>
        <taxon>Spermatophyta</taxon>
        <taxon>Magnoliopsida</taxon>
        <taxon>eudicotyledons</taxon>
        <taxon>Gunneridae</taxon>
        <taxon>Pentapetalae</taxon>
        <taxon>rosids</taxon>
        <taxon>fabids</taxon>
        <taxon>Malpighiales</taxon>
        <taxon>Rhizophoraceae</taxon>
        <taxon>Rhizophora</taxon>
    </lineage>
</organism>
<accession>A0A2P2JNM3</accession>
<name>A0A2P2JNM3_RHIMU</name>
<reference evidence="1" key="1">
    <citation type="submission" date="2018-02" db="EMBL/GenBank/DDBJ databases">
        <title>Rhizophora mucronata_Transcriptome.</title>
        <authorList>
            <person name="Meera S.P."/>
            <person name="Sreeshan A."/>
            <person name="Augustine A."/>
        </authorList>
    </citation>
    <scope>NUCLEOTIDE SEQUENCE</scope>
    <source>
        <tissue evidence="1">Leaf</tissue>
    </source>
</reference>
<proteinExistence type="predicted"/>